<dbReference type="Proteomes" id="UP000075243">
    <property type="component" value="Unassembled WGS sequence"/>
</dbReference>
<sequence>MQLDYEGENRLVPKFTIETKMFDELCSLWKRCLVVKILGKMISFITMREKLHSIWKLEGGFKLIDVTHGYFILSFDLEEDQEKAISSGPWMIFYHYLIVRQWLAVFVASEATIDQTLAWVCFPRHGMVYYDESVLISIAFAIGPPIKVDTNTLTMPRGRFARVCIQIDLNVPVVGKFCLNNIWYNVEYEGLRMLYTKCGCYRHVSRECKATTFEKSQDTKIIVPKATMATSTEMSNPN</sequence>
<evidence type="ECO:0000313" key="3">
    <source>
        <dbReference type="Proteomes" id="UP000075243"/>
    </source>
</evidence>
<dbReference type="InterPro" id="IPR040256">
    <property type="entry name" value="At4g02000-like"/>
</dbReference>
<evidence type="ECO:0000313" key="2">
    <source>
        <dbReference type="EMBL" id="KYP44877.1"/>
    </source>
</evidence>
<protein>
    <recommendedName>
        <fullName evidence="1">DUF4283 domain-containing protein</fullName>
    </recommendedName>
</protein>
<organism evidence="2 3">
    <name type="scientific">Cajanus cajan</name>
    <name type="common">Pigeon pea</name>
    <name type="synonym">Cajanus indicus</name>
    <dbReference type="NCBI Taxonomy" id="3821"/>
    <lineage>
        <taxon>Eukaryota</taxon>
        <taxon>Viridiplantae</taxon>
        <taxon>Streptophyta</taxon>
        <taxon>Embryophyta</taxon>
        <taxon>Tracheophyta</taxon>
        <taxon>Spermatophyta</taxon>
        <taxon>Magnoliopsida</taxon>
        <taxon>eudicotyledons</taxon>
        <taxon>Gunneridae</taxon>
        <taxon>Pentapetalae</taxon>
        <taxon>rosids</taxon>
        <taxon>fabids</taxon>
        <taxon>Fabales</taxon>
        <taxon>Fabaceae</taxon>
        <taxon>Papilionoideae</taxon>
        <taxon>50 kb inversion clade</taxon>
        <taxon>NPAAA clade</taxon>
        <taxon>indigoferoid/millettioid clade</taxon>
        <taxon>Phaseoleae</taxon>
        <taxon>Cajanus</taxon>
    </lineage>
</organism>
<accession>A0A151RQQ7</accession>
<name>A0A151RQQ7_CAJCA</name>
<dbReference type="PANTHER" id="PTHR31286:SF171">
    <property type="entry name" value="CCHC-TYPE DOMAIN-CONTAINING PROTEIN"/>
    <property type="match status" value="1"/>
</dbReference>
<dbReference type="EMBL" id="KQ483610">
    <property type="protein sequence ID" value="KYP44877.1"/>
    <property type="molecule type" value="Genomic_DNA"/>
</dbReference>
<proteinExistence type="predicted"/>
<dbReference type="InterPro" id="IPR025558">
    <property type="entry name" value="DUF4283"/>
</dbReference>
<dbReference type="Gramene" id="C.cajan_31597.t">
    <property type="protein sequence ID" value="C.cajan_31597.t.cds1"/>
    <property type="gene ID" value="C.cajan_31597"/>
</dbReference>
<reference evidence="2" key="1">
    <citation type="journal article" date="2012" name="Nat. Biotechnol.">
        <title>Draft genome sequence of pigeonpea (Cajanus cajan), an orphan legume crop of resource-poor farmers.</title>
        <authorList>
            <person name="Varshney R.K."/>
            <person name="Chen W."/>
            <person name="Li Y."/>
            <person name="Bharti A.K."/>
            <person name="Saxena R.K."/>
            <person name="Schlueter J.A."/>
            <person name="Donoghue M.T."/>
            <person name="Azam S."/>
            <person name="Fan G."/>
            <person name="Whaley A.M."/>
            <person name="Farmer A.D."/>
            <person name="Sheridan J."/>
            <person name="Iwata A."/>
            <person name="Tuteja R."/>
            <person name="Penmetsa R.V."/>
            <person name="Wu W."/>
            <person name="Upadhyaya H.D."/>
            <person name="Yang S.P."/>
            <person name="Shah T."/>
            <person name="Saxena K.B."/>
            <person name="Michael T."/>
            <person name="McCombie W.R."/>
            <person name="Yang B."/>
            <person name="Zhang G."/>
            <person name="Yang H."/>
            <person name="Wang J."/>
            <person name="Spillane C."/>
            <person name="Cook D.R."/>
            <person name="May G.D."/>
            <person name="Xu X."/>
            <person name="Jackson S.A."/>
        </authorList>
    </citation>
    <scope>NUCLEOTIDE SEQUENCE [LARGE SCALE GENOMIC DNA]</scope>
</reference>
<keyword evidence="3" id="KW-1185">Reference proteome</keyword>
<evidence type="ECO:0000259" key="1">
    <source>
        <dbReference type="Pfam" id="PF14111"/>
    </source>
</evidence>
<feature type="domain" description="DUF4283" evidence="1">
    <location>
        <begin position="27"/>
        <end position="107"/>
    </location>
</feature>
<dbReference type="Pfam" id="PF14111">
    <property type="entry name" value="DUF4283"/>
    <property type="match status" value="1"/>
</dbReference>
<dbReference type="PANTHER" id="PTHR31286">
    <property type="entry name" value="GLYCINE-RICH CELL WALL STRUCTURAL PROTEIN 1.8-LIKE"/>
    <property type="match status" value="1"/>
</dbReference>
<dbReference type="OMA" id="RECKATT"/>
<gene>
    <name evidence="2" type="ORF">KK1_033618</name>
</gene>
<dbReference type="AlphaFoldDB" id="A0A151RQQ7"/>